<gene>
    <name evidence="2" type="ORF">F7725_013752</name>
</gene>
<dbReference type="AlphaFoldDB" id="A0A7J5YTX8"/>
<name>A0A7J5YTX8_DISMA</name>
<feature type="compositionally biased region" description="Polar residues" evidence="1">
    <location>
        <begin position="1"/>
        <end position="15"/>
    </location>
</feature>
<feature type="region of interest" description="Disordered" evidence="1">
    <location>
        <begin position="1"/>
        <end position="24"/>
    </location>
</feature>
<reference evidence="2 3" key="1">
    <citation type="submission" date="2020-03" db="EMBL/GenBank/DDBJ databases">
        <title>Dissostichus mawsoni Genome sequencing and assembly.</title>
        <authorList>
            <person name="Park H."/>
        </authorList>
    </citation>
    <scope>NUCLEOTIDE SEQUENCE [LARGE SCALE GENOMIC DNA]</scope>
    <source>
        <strain evidence="2">DM0001</strain>
        <tissue evidence="2">Muscle</tissue>
    </source>
</reference>
<dbReference type="InterPro" id="IPR038081">
    <property type="entry name" value="CalX-like_sf"/>
</dbReference>
<proteinExistence type="predicted"/>
<comment type="caution">
    <text evidence="2">The sequence shown here is derived from an EMBL/GenBank/DDBJ whole genome shotgun (WGS) entry which is preliminary data.</text>
</comment>
<dbReference type="SUPFAM" id="SSF49265">
    <property type="entry name" value="Fibronectin type III"/>
    <property type="match status" value="1"/>
</dbReference>
<dbReference type="InterPro" id="IPR036116">
    <property type="entry name" value="FN3_sf"/>
</dbReference>
<keyword evidence="3" id="KW-1185">Reference proteome</keyword>
<organism evidence="2 3">
    <name type="scientific">Dissostichus mawsoni</name>
    <name type="common">Antarctic cod</name>
    <dbReference type="NCBI Taxonomy" id="36200"/>
    <lineage>
        <taxon>Eukaryota</taxon>
        <taxon>Metazoa</taxon>
        <taxon>Chordata</taxon>
        <taxon>Craniata</taxon>
        <taxon>Vertebrata</taxon>
        <taxon>Euteleostomi</taxon>
        <taxon>Actinopterygii</taxon>
        <taxon>Neopterygii</taxon>
        <taxon>Teleostei</taxon>
        <taxon>Neoteleostei</taxon>
        <taxon>Acanthomorphata</taxon>
        <taxon>Eupercaria</taxon>
        <taxon>Perciformes</taxon>
        <taxon>Notothenioidei</taxon>
        <taxon>Nototheniidae</taxon>
        <taxon>Dissostichus</taxon>
    </lineage>
</organism>
<dbReference type="SUPFAM" id="SSF141072">
    <property type="entry name" value="CalX-like"/>
    <property type="match status" value="1"/>
</dbReference>
<evidence type="ECO:0000256" key="1">
    <source>
        <dbReference type="SAM" id="MobiDB-lite"/>
    </source>
</evidence>
<evidence type="ECO:0000313" key="2">
    <source>
        <dbReference type="EMBL" id="KAF3853064.1"/>
    </source>
</evidence>
<accession>A0A7J5YTX8</accession>
<dbReference type="Proteomes" id="UP000518266">
    <property type="component" value="Unassembled WGS sequence"/>
</dbReference>
<evidence type="ECO:0000313" key="3">
    <source>
        <dbReference type="Proteomes" id="UP000518266"/>
    </source>
</evidence>
<dbReference type="EMBL" id="JAAKFY010000008">
    <property type="protein sequence ID" value="KAF3853064.1"/>
    <property type="molecule type" value="Genomic_DNA"/>
</dbReference>
<protein>
    <submittedName>
        <fullName evidence="2">Uncharacterized protein</fullName>
    </submittedName>
</protein>
<dbReference type="Gene3D" id="2.60.40.2030">
    <property type="match status" value="1"/>
</dbReference>
<sequence>MFKKGTQNFTTSDPTYSVPVVRARNPNSPATVKWRTKKSQRLDLSGVLKFNPGETEKDIVIDPNSKPGPVTAETIQLELFDPSSNASVGERKTTLINVIDGADQLYPYCDYETRVCAYNAMGDGYDTDMVPCQTLEDGNYSEFTILVFIEGDTRRKYYLNDDIL</sequence>